<keyword evidence="3" id="KW-1185">Reference proteome</keyword>
<name>A0A068UFZ6_COFCA</name>
<dbReference type="EMBL" id="HG739110">
    <property type="protein sequence ID" value="CDP07495.1"/>
    <property type="molecule type" value="Genomic_DNA"/>
</dbReference>
<gene>
    <name evidence="2" type="ORF">GSCOC_T00024771001</name>
</gene>
<accession>A0A068UFZ6</accession>
<dbReference type="Gramene" id="CDP07495">
    <property type="protein sequence ID" value="CDP07495"/>
    <property type="gene ID" value="GSCOC_T00024771001"/>
</dbReference>
<feature type="compositionally biased region" description="Pro residues" evidence="1">
    <location>
        <begin position="71"/>
        <end position="82"/>
    </location>
</feature>
<evidence type="ECO:0000313" key="3">
    <source>
        <dbReference type="Proteomes" id="UP000295252"/>
    </source>
</evidence>
<dbReference type="InParanoid" id="A0A068UFZ6"/>
<dbReference type="PhylomeDB" id="A0A068UFZ6"/>
<protein>
    <submittedName>
        <fullName evidence="2">Uncharacterized protein</fullName>
    </submittedName>
</protein>
<proteinExistence type="predicted"/>
<evidence type="ECO:0000313" key="2">
    <source>
        <dbReference type="EMBL" id="CDP07495.1"/>
    </source>
</evidence>
<organism evidence="2 3">
    <name type="scientific">Coffea canephora</name>
    <name type="common">Robusta coffee</name>
    <dbReference type="NCBI Taxonomy" id="49390"/>
    <lineage>
        <taxon>Eukaryota</taxon>
        <taxon>Viridiplantae</taxon>
        <taxon>Streptophyta</taxon>
        <taxon>Embryophyta</taxon>
        <taxon>Tracheophyta</taxon>
        <taxon>Spermatophyta</taxon>
        <taxon>Magnoliopsida</taxon>
        <taxon>eudicotyledons</taxon>
        <taxon>Gunneridae</taxon>
        <taxon>Pentapetalae</taxon>
        <taxon>asterids</taxon>
        <taxon>lamiids</taxon>
        <taxon>Gentianales</taxon>
        <taxon>Rubiaceae</taxon>
        <taxon>Ixoroideae</taxon>
        <taxon>Gardenieae complex</taxon>
        <taxon>Bertiereae - Coffeeae clade</taxon>
        <taxon>Coffeeae</taxon>
        <taxon>Coffea</taxon>
    </lineage>
</organism>
<reference evidence="3" key="1">
    <citation type="journal article" date="2014" name="Science">
        <title>The coffee genome provides insight into the convergent evolution of caffeine biosynthesis.</title>
        <authorList>
            <person name="Denoeud F."/>
            <person name="Carretero-Paulet L."/>
            <person name="Dereeper A."/>
            <person name="Droc G."/>
            <person name="Guyot R."/>
            <person name="Pietrella M."/>
            <person name="Zheng C."/>
            <person name="Alberti A."/>
            <person name="Anthony F."/>
            <person name="Aprea G."/>
            <person name="Aury J.M."/>
            <person name="Bento P."/>
            <person name="Bernard M."/>
            <person name="Bocs S."/>
            <person name="Campa C."/>
            <person name="Cenci A."/>
            <person name="Combes M.C."/>
            <person name="Crouzillat D."/>
            <person name="Da Silva C."/>
            <person name="Daddiego L."/>
            <person name="De Bellis F."/>
            <person name="Dussert S."/>
            <person name="Garsmeur O."/>
            <person name="Gayraud T."/>
            <person name="Guignon V."/>
            <person name="Jahn K."/>
            <person name="Jamilloux V."/>
            <person name="Joet T."/>
            <person name="Labadie K."/>
            <person name="Lan T."/>
            <person name="Leclercq J."/>
            <person name="Lepelley M."/>
            <person name="Leroy T."/>
            <person name="Li L.T."/>
            <person name="Librado P."/>
            <person name="Lopez L."/>
            <person name="Munoz A."/>
            <person name="Noel B."/>
            <person name="Pallavicini A."/>
            <person name="Perrotta G."/>
            <person name="Poncet V."/>
            <person name="Pot D."/>
            <person name="Priyono X."/>
            <person name="Rigoreau M."/>
            <person name="Rouard M."/>
            <person name="Rozas J."/>
            <person name="Tranchant-Dubreuil C."/>
            <person name="VanBuren R."/>
            <person name="Zhang Q."/>
            <person name="Andrade A.C."/>
            <person name="Argout X."/>
            <person name="Bertrand B."/>
            <person name="de Kochko A."/>
            <person name="Graziosi G."/>
            <person name="Henry R.J."/>
            <person name="Jayarama X."/>
            <person name="Ming R."/>
            <person name="Nagai C."/>
            <person name="Rounsley S."/>
            <person name="Sankoff D."/>
            <person name="Giuliano G."/>
            <person name="Albert V.A."/>
            <person name="Wincker P."/>
            <person name="Lashermes P."/>
        </authorList>
    </citation>
    <scope>NUCLEOTIDE SEQUENCE [LARGE SCALE GENOMIC DNA]</scope>
    <source>
        <strain evidence="3">cv. DH200-94</strain>
    </source>
</reference>
<dbReference type="OMA" id="KLITHKA"/>
<dbReference type="PANTHER" id="PTHR38396">
    <property type="entry name" value="TRANSMEMBRANE PROTEIN"/>
    <property type="match status" value="1"/>
</dbReference>
<dbReference type="AlphaFoldDB" id="A0A068UFZ6"/>
<feature type="region of interest" description="Disordered" evidence="1">
    <location>
        <begin position="67"/>
        <end position="94"/>
    </location>
</feature>
<dbReference type="Proteomes" id="UP000295252">
    <property type="component" value="Chromosome II"/>
</dbReference>
<dbReference type="PANTHER" id="PTHR38396:SF1">
    <property type="entry name" value="TRANSMEMBRANE PROTEIN"/>
    <property type="match status" value="1"/>
</dbReference>
<dbReference type="OrthoDB" id="1304015at2759"/>
<evidence type="ECO:0000256" key="1">
    <source>
        <dbReference type="SAM" id="MobiDB-lite"/>
    </source>
</evidence>
<sequence length="118" mass="13160">MSGRTFVLILFFWAVLTIVTPMLVRLSASAKPHVEFKAKGETREEMYTRRVLGMLPRRALVPTMMHKAPLAPEPPASAPAPEPEPEPEPEPSLVVNGLELFVDGDKLITHKAHELLLR</sequence>